<reference evidence="2" key="2">
    <citation type="submission" date="2021-05" db="UniProtKB">
        <authorList>
            <consortium name="EnsemblPlants"/>
        </authorList>
    </citation>
    <scope>IDENTIFICATION</scope>
    <source>
        <strain evidence="2">subsp. malaccensis</strain>
    </source>
</reference>
<sequence length="80" mass="9116">MRSPLREGSMRMVLISGNSLISFDQLKLDRELRNLHLGFSNFSIPCSRTKVEFLSPNNHLDLGETVLLLLALCTRCRLLN</sequence>
<evidence type="ECO:0000313" key="2">
    <source>
        <dbReference type="EnsemblPlants" id="Ma11_p01440.1"/>
    </source>
</evidence>
<evidence type="ECO:0000313" key="3">
    <source>
        <dbReference type="Proteomes" id="UP000012960"/>
    </source>
</evidence>
<dbReference type="Proteomes" id="UP000012960">
    <property type="component" value="Unplaced"/>
</dbReference>
<dbReference type="InParanoid" id="A0A804L316"/>
<reference evidence="1" key="1">
    <citation type="submission" date="2021-03" db="EMBL/GenBank/DDBJ databases">
        <authorList>
            <consortium name="Genoscope - CEA"/>
            <person name="William W."/>
        </authorList>
    </citation>
    <scope>NUCLEOTIDE SEQUENCE</scope>
    <source>
        <strain evidence="1">Doubled-haploid Pahang</strain>
    </source>
</reference>
<dbReference type="EnsemblPlants" id="Ma11_t01440.1">
    <property type="protein sequence ID" value="Ma11_p01440.1"/>
    <property type="gene ID" value="Ma11_g01440"/>
</dbReference>
<dbReference type="EMBL" id="HG996475">
    <property type="protein sequence ID" value="CAG1863232.1"/>
    <property type="molecule type" value="Genomic_DNA"/>
</dbReference>
<dbReference type="AlphaFoldDB" id="A0A804L316"/>
<gene>
    <name evidence="1" type="ORF">GSMUA_23960.1</name>
</gene>
<dbReference type="Gramene" id="Ma11_t01440.1">
    <property type="protein sequence ID" value="Ma11_p01440.1"/>
    <property type="gene ID" value="Ma11_g01440"/>
</dbReference>
<protein>
    <submittedName>
        <fullName evidence="1">(wild Malaysian banana) hypothetical protein</fullName>
    </submittedName>
</protein>
<name>A0A804L316_MUSAM</name>
<accession>A0A804L316</accession>
<keyword evidence="3" id="KW-1185">Reference proteome</keyword>
<proteinExistence type="predicted"/>
<organism evidence="2 3">
    <name type="scientific">Musa acuminata subsp. malaccensis</name>
    <name type="common">Wild banana</name>
    <name type="synonym">Musa malaccensis</name>
    <dbReference type="NCBI Taxonomy" id="214687"/>
    <lineage>
        <taxon>Eukaryota</taxon>
        <taxon>Viridiplantae</taxon>
        <taxon>Streptophyta</taxon>
        <taxon>Embryophyta</taxon>
        <taxon>Tracheophyta</taxon>
        <taxon>Spermatophyta</taxon>
        <taxon>Magnoliopsida</taxon>
        <taxon>Liliopsida</taxon>
        <taxon>Zingiberales</taxon>
        <taxon>Musaceae</taxon>
        <taxon>Musa</taxon>
    </lineage>
</organism>
<evidence type="ECO:0000313" key="1">
    <source>
        <dbReference type="EMBL" id="CAG1863232.1"/>
    </source>
</evidence>